<evidence type="ECO:0000313" key="3">
    <source>
        <dbReference type="Proteomes" id="UP000609879"/>
    </source>
</evidence>
<keyword evidence="3" id="KW-1185">Reference proteome</keyword>
<evidence type="ECO:0000259" key="1">
    <source>
        <dbReference type="SMART" id="SM00382"/>
    </source>
</evidence>
<dbReference type="SMART" id="SM00382">
    <property type="entry name" value="AAA"/>
    <property type="match status" value="1"/>
</dbReference>
<proteinExistence type="predicted"/>
<dbReference type="CDD" id="cd00009">
    <property type="entry name" value="AAA"/>
    <property type="match status" value="1"/>
</dbReference>
<accession>A0ABQ3Y2I0</accession>
<dbReference type="Proteomes" id="UP000609879">
    <property type="component" value="Unassembled WGS sequence"/>
</dbReference>
<organism evidence="2 3">
    <name type="scientific">Paractinoplanes deccanensis</name>
    <dbReference type="NCBI Taxonomy" id="113561"/>
    <lineage>
        <taxon>Bacteria</taxon>
        <taxon>Bacillati</taxon>
        <taxon>Actinomycetota</taxon>
        <taxon>Actinomycetes</taxon>
        <taxon>Micromonosporales</taxon>
        <taxon>Micromonosporaceae</taxon>
        <taxon>Paractinoplanes</taxon>
    </lineage>
</organism>
<dbReference type="Gene3D" id="3.40.50.300">
    <property type="entry name" value="P-loop containing nucleotide triphosphate hydrolases"/>
    <property type="match status" value="1"/>
</dbReference>
<protein>
    <submittedName>
        <fullName evidence="2">ATPase AAA</fullName>
    </submittedName>
</protein>
<sequence>MTDWHIFRGSGEPHEWELPPAPPWRNFSAAPSLRLDGDDWWQRNPIDLERARTYQPEARELEALNVALFLRRPLLVTGPPGTGKSTLPYAVAYELGLGPVLRWPINSRSTLQEGLYRYDAIGRLQDSNLPHTGATGAPAAIGQYLRLGPLGTALLPFDRPRVLLIDEIDKSDIDLPNDLLNVLEEGEFAIPELIRGGERGEKVFVHGQEEPMPLAGGTVRCSTFPIVVLTSNGERDFPPAFLRRCVRLELAVPTAERLARIVESHLGAAYRQRSADLIEHFLAQRESARLSTDQLLNAVFLTMNVDVPDRRGLIDSVLRSLSSTV</sequence>
<evidence type="ECO:0000313" key="2">
    <source>
        <dbReference type="EMBL" id="GID74206.1"/>
    </source>
</evidence>
<dbReference type="InterPro" id="IPR027417">
    <property type="entry name" value="P-loop_NTPase"/>
</dbReference>
<dbReference type="Pfam" id="PF07728">
    <property type="entry name" value="AAA_5"/>
    <property type="match status" value="1"/>
</dbReference>
<dbReference type="RefSeq" id="WP_203762196.1">
    <property type="nucleotide sequence ID" value="NZ_BAAABO010000037.1"/>
</dbReference>
<dbReference type="SUPFAM" id="SSF52540">
    <property type="entry name" value="P-loop containing nucleoside triphosphate hydrolases"/>
    <property type="match status" value="1"/>
</dbReference>
<name>A0ABQ3Y2I0_9ACTN</name>
<dbReference type="InterPro" id="IPR003593">
    <property type="entry name" value="AAA+_ATPase"/>
</dbReference>
<gene>
    <name evidence="2" type="ORF">Ade02nite_28470</name>
</gene>
<reference evidence="2 3" key="1">
    <citation type="submission" date="2021-01" db="EMBL/GenBank/DDBJ databases">
        <title>Whole genome shotgun sequence of Actinoplanes deccanensis NBRC 13994.</title>
        <authorList>
            <person name="Komaki H."/>
            <person name="Tamura T."/>
        </authorList>
    </citation>
    <scope>NUCLEOTIDE SEQUENCE [LARGE SCALE GENOMIC DNA]</scope>
    <source>
        <strain evidence="2 3">NBRC 13994</strain>
    </source>
</reference>
<feature type="domain" description="AAA+ ATPase" evidence="1">
    <location>
        <begin position="70"/>
        <end position="256"/>
    </location>
</feature>
<comment type="caution">
    <text evidence="2">The sequence shown here is derived from an EMBL/GenBank/DDBJ whole genome shotgun (WGS) entry which is preliminary data.</text>
</comment>
<dbReference type="InterPro" id="IPR011704">
    <property type="entry name" value="ATPase_dyneun-rel_AAA"/>
</dbReference>
<dbReference type="EMBL" id="BOMI01000051">
    <property type="protein sequence ID" value="GID74206.1"/>
    <property type="molecule type" value="Genomic_DNA"/>
</dbReference>